<evidence type="ECO:0000259" key="3">
    <source>
        <dbReference type="PROSITE" id="PS50821"/>
    </source>
</evidence>
<dbReference type="SMART" id="SM00949">
    <property type="entry name" value="PAZ"/>
    <property type="match status" value="1"/>
</dbReference>
<dbReference type="SMART" id="SM01163">
    <property type="entry name" value="DUF1785"/>
    <property type="match status" value="1"/>
</dbReference>
<dbReference type="Pfam" id="PF16486">
    <property type="entry name" value="ArgoN"/>
    <property type="match status" value="1"/>
</dbReference>
<dbReference type="Gene3D" id="3.30.420.10">
    <property type="entry name" value="Ribonuclease H-like superfamily/Ribonuclease H"/>
    <property type="match status" value="2"/>
</dbReference>
<comment type="caution">
    <text evidence="5">The sequence shown here is derived from an EMBL/GenBank/DDBJ whole genome shotgun (WGS) entry which is preliminary data.</text>
</comment>
<dbReference type="Pfam" id="PF16487">
    <property type="entry name" value="ArgoMid"/>
    <property type="match status" value="1"/>
</dbReference>
<keyword evidence="5" id="KW-0648">Protein biosynthesis</keyword>
<dbReference type="Pfam" id="PF02170">
    <property type="entry name" value="PAZ"/>
    <property type="match status" value="1"/>
</dbReference>
<dbReference type="InterPro" id="IPR036397">
    <property type="entry name" value="RNaseH_sf"/>
</dbReference>
<feature type="compositionally biased region" description="Basic and acidic residues" evidence="2">
    <location>
        <begin position="1"/>
        <end position="16"/>
    </location>
</feature>
<dbReference type="Pfam" id="PF02171">
    <property type="entry name" value="Piwi"/>
    <property type="match status" value="2"/>
</dbReference>
<evidence type="ECO:0000313" key="6">
    <source>
        <dbReference type="Proteomes" id="UP000780801"/>
    </source>
</evidence>
<dbReference type="PANTHER" id="PTHR22891">
    <property type="entry name" value="EUKARYOTIC TRANSLATION INITIATION FACTOR 2C"/>
    <property type="match status" value="1"/>
</dbReference>
<proteinExistence type="inferred from homology"/>
<dbReference type="InterPro" id="IPR003100">
    <property type="entry name" value="PAZ_dom"/>
</dbReference>
<accession>A0A9P6KCJ0</accession>
<feature type="compositionally biased region" description="Polar residues" evidence="2">
    <location>
        <begin position="20"/>
        <end position="30"/>
    </location>
</feature>
<dbReference type="SUPFAM" id="SSF101690">
    <property type="entry name" value="PAZ domain"/>
    <property type="match status" value="1"/>
</dbReference>
<feature type="domain" description="Piwi" evidence="4">
    <location>
        <begin position="757"/>
        <end position="825"/>
    </location>
</feature>
<organism evidence="5 6">
    <name type="scientific">Lunasporangiospora selenospora</name>
    <dbReference type="NCBI Taxonomy" id="979761"/>
    <lineage>
        <taxon>Eukaryota</taxon>
        <taxon>Fungi</taxon>
        <taxon>Fungi incertae sedis</taxon>
        <taxon>Mucoromycota</taxon>
        <taxon>Mortierellomycotina</taxon>
        <taxon>Mortierellomycetes</taxon>
        <taxon>Mortierellales</taxon>
        <taxon>Mortierellaceae</taxon>
        <taxon>Lunasporangiospora</taxon>
    </lineage>
</organism>
<dbReference type="InterPro" id="IPR012337">
    <property type="entry name" value="RNaseH-like_sf"/>
</dbReference>
<dbReference type="Pfam" id="PF16488">
    <property type="entry name" value="ArgoL2"/>
    <property type="match status" value="1"/>
</dbReference>
<dbReference type="InterPro" id="IPR032474">
    <property type="entry name" value="Argonaute_N"/>
</dbReference>
<dbReference type="EMBL" id="JAABOA010002420">
    <property type="protein sequence ID" value="KAF9579893.1"/>
    <property type="molecule type" value="Genomic_DNA"/>
</dbReference>
<dbReference type="InterPro" id="IPR014811">
    <property type="entry name" value="ArgoL1"/>
</dbReference>
<protein>
    <submittedName>
        <fullName evidence="5">Eukaryotic translation initiation factor 2C</fullName>
    </submittedName>
</protein>
<evidence type="ECO:0000256" key="1">
    <source>
        <dbReference type="RuleBase" id="RU361178"/>
    </source>
</evidence>
<evidence type="ECO:0000313" key="5">
    <source>
        <dbReference type="EMBL" id="KAF9579893.1"/>
    </source>
</evidence>
<dbReference type="Proteomes" id="UP000780801">
    <property type="component" value="Unassembled WGS sequence"/>
</dbReference>
<dbReference type="OrthoDB" id="10252740at2759"/>
<keyword evidence="5" id="KW-0396">Initiation factor</keyword>
<name>A0A9P6KCJ0_9FUNG</name>
<dbReference type="GO" id="GO:0003723">
    <property type="term" value="F:RNA binding"/>
    <property type="evidence" value="ECO:0007669"/>
    <property type="project" value="InterPro"/>
</dbReference>
<dbReference type="InterPro" id="IPR032473">
    <property type="entry name" value="Argonaute_Mid_dom"/>
</dbReference>
<dbReference type="Gene3D" id="2.170.260.10">
    <property type="entry name" value="paz domain"/>
    <property type="match status" value="1"/>
</dbReference>
<keyword evidence="6" id="KW-1185">Reference proteome</keyword>
<dbReference type="GO" id="GO:0003743">
    <property type="term" value="F:translation initiation factor activity"/>
    <property type="evidence" value="ECO:0007669"/>
    <property type="project" value="UniProtKB-KW"/>
</dbReference>
<sequence>MSSLKREYNDNGDHSHAKTTRTNVDSSQLQRLKDTPPIEYLANVKLETPTDMTYQQDEKRTIQLTENARRPDRGGSVGRHTKVLANFFPIKKVSGGSVVVIVILPTDTIYHYDVEIEPKIPPTKARTLWRHLDSIIGNYGSSHKVVFDGYKNAFAAEELVAIGQAKTVQLELNDSKRSKPSAKKNEFRIKILFVARIEMSDLHEFLSCNGPFTAQCQTALMALNVVLTYQPFTDMTNVGRSVYMADGACDLTGGLEKRNGIFQSVRPGQGVCYTNIDTTATAFIKGGVAVKVIEDIIRRRDNNHHRGFNRADIYQIERVLKGCYFKLQHRGDTERRFKVANISPDGADRTFFNQETNDGGSRKISVQEYYSQAYNINLRYPSMPCLGVKSRDKTCYFPAELCYIDFGQHYKKKLNEQQTTAMIKATAVLPADRLKYIRGSLEKLKIDSNPYLKAFNLQISKDMPAVPARVLPPPRIKFQNGGEIVPQCGSWEIGKFTRGVELKSWGIMVFEREDRIHQGQVWKVAQRLVQVISGRGINVHMTNPKIIYPQLHADVGAELDSGRMQIESHCRSQCQLIVIILPNRGHLYPRLKAAAETRSPAVITQCMLWNKLSKAGDPHYRLVGLKINMKLGGTNSTLGRNQVPFIEEKPTMIIGADVTHPAPGETGKPSIAAVVSSCDSYGAKFFGRIKSQYSREEVIEEMPVLMVDLLKSFKAKTGHHPKRILFYRDGVSEGQFAEIMRTEIPGIKSACQSLDHLQSHPGLQGTSRSTLYHVLLDENNFSSDGIQQLTFNLCHMYARSPKSLSIVPAVRYAHMLSYRARYFLDNYESGYGTAASLAGEGSTGSGGSGGNTTYGAVKIA</sequence>
<dbReference type="Gene3D" id="3.40.50.2300">
    <property type="match status" value="1"/>
</dbReference>
<reference evidence="5" key="1">
    <citation type="journal article" date="2020" name="Fungal Divers.">
        <title>Resolving the Mortierellaceae phylogeny through synthesis of multi-gene phylogenetics and phylogenomics.</title>
        <authorList>
            <person name="Vandepol N."/>
            <person name="Liber J."/>
            <person name="Desiro A."/>
            <person name="Na H."/>
            <person name="Kennedy M."/>
            <person name="Barry K."/>
            <person name="Grigoriev I.V."/>
            <person name="Miller A.N."/>
            <person name="O'Donnell K."/>
            <person name="Stajich J.E."/>
            <person name="Bonito G."/>
        </authorList>
    </citation>
    <scope>NUCLEOTIDE SEQUENCE</scope>
    <source>
        <strain evidence="5">KOD1015</strain>
    </source>
</reference>
<dbReference type="CDD" id="cd02846">
    <property type="entry name" value="PAZ_argonaute_like"/>
    <property type="match status" value="1"/>
</dbReference>
<evidence type="ECO:0000259" key="4">
    <source>
        <dbReference type="PROSITE" id="PS50822"/>
    </source>
</evidence>
<dbReference type="InterPro" id="IPR032472">
    <property type="entry name" value="ArgoL2"/>
</dbReference>
<gene>
    <name evidence="5" type="primary">EIF2C4_2</name>
    <name evidence="5" type="ORF">BGW38_003668</name>
</gene>
<feature type="domain" description="PAZ" evidence="3">
    <location>
        <begin position="291"/>
        <end position="406"/>
    </location>
</feature>
<dbReference type="SMART" id="SM00950">
    <property type="entry name" value="Piwi"/>
    <property type="match status" value="1"/>
</dbReference>
<dbReference type="InterPro" id="IPR036085">
    <property type="entry name" value="PAZ_dom_sf"/>
</dbReference>
<dbReference type="PROSITE" id="PS50822">
    <property type="entry name" value="PIWI"/>
    <property type="match status" value="2"/>
</dbReference>
<comment type="similarity">
    <text evidence="1">Belongs to the argonaute family.</text>
</comment>
<dbReference type="PROSITE" id="PS50821">
    <property type="entry name" value="PAZ"/>
    <property type="match status" value="1"/>
</dbReference>
<dbReference type="SUPFAM" id="SSF53098">
    <property type="entry name" value="Ribonuclease H-like"/>
    <property type="match status" value="1"/>
</dbReference>
<dbReference type="InterPro" id="IPR003165">
    <property type="entry name" value="Piwi"/>
</dbReference>
<dbReference type="Pfam" id="PF08699">
    <property type="entry name" value="ArgoL1"/>
    <property type="match status" value="1"/>
</dbReference>
<feature type="domain" description="Piwi" evidence="4">
    <location>
        <begin position="576"/>
        <end position="754"/>
    </location>
</feature>
<dbReference type="AlphaFoldDB" id="A0A9P6KCJ0"/>
<feature type="non-terminal residue" evidence="5">
    <location>
        <position position="860"/>
    </location>
</feature>
<feature type="region of interest" description="Disordered" evidence="2">
    <location>
        <begin position="1"/>
        <end position="32"/>
    </location>
</feature>
<evidence type="ECO:0000256" key="2">
    <source>
        <dbReference type="SAM" id="MobiDB-lite"/>
    </source>
</evidence>